<dbReference type="Proteomes" id="UP000001137">
    <property type="component" value="Chromosome"/>
</dbReference>
<evidence type="ECO:0008006" key="3">
    <source>
        <dbReference type="Google" id="ProtNLM"/>
    </source>
</evidence>
<dbReference type="RefSeq" id="WP_012186158.1">
    <property type="nucleotide sequence ID" value="NC_009954.1"/>
</dbReference>
<keyword evidence="2" id="KW-1185">Reference proteome</keyword>
<dbReference type="EMBL" id="CP000852">
    <property type="protein sequence ID" value="ABW01939.1"/>
    <property type="molecule type" value="Genomic_DNA"/>
</dbReference>
<gene>
    <name evidence="1" type="ordered locus">Cmaq_1111</name>
</gene>
<evidence type="ECO:0000313" key="1">
    <source>
        <dbReference type="EMBL" id="ABW01939.1"/>
    </source>
</evidence>
<protein>
    <recommendedName>
        <fullName evidence="3">DUF1922 domain-containing protein</fullName>
    </recommendedName>
</protein>
<dbReference type="eggNOG" id="arCOG05509">
    <property type="taxonomic scope" value="Archaea"/>
</dbReference>
<name>A8MDT3_CALMQ</name>
<evidence type="ECO:0000313" key="2">
    <source>
        <dbReference type="Proteomes" id="UP000001137"/>
    </source>
</evidence>
<dbReference type="Gene3D" id="3.90.820.10">
    <property type="entry name" value="Structural Genomics, Unknown Function 30-nov-00 1gh9 Mol_id"/>
    <property type="match status" value="1"/>
</dbReference>
<accession>A8MDT3</accession>
<proteinExistence type="predicted"/>
<organism evidence="1 2">
    <name type="scientific">Caldivirga maquilingensis (strain ATCC 700844 / DSM 13496 / JCM 10307 / IC-167)</name>
    <dbReference type="NCBI Taxonomy" id="397948"/>
    <lineage>
        <taxon>Archaea</taxon>
        <taxon>Thermoproteota</taxon>
        <taxon>Thermoprotei</taxon>
        <taxon>Thermoproteales</taxon>
        <taxon>Thermoproteaceae</taxon>
        <taxon>Caldivirga</taxon>
    </lineage>
</organism>
<dbReference type="GeneID" id="5709823"/>
<dbReference type="AlphaFoldDB" id="A8MDT3"/>
<dbReference type="HOGENOM" id="CLU_200173_0_0_2"/>
<dbReference type="KEGG" id="cma:Cmaq_1111"/>
<sequence length="63" mass="7189">MEYLIVRCPRCSMPSAVRLGSVSHMCPYCGSRFRISEGTIITKARNGREASELIRRILTQSHY</sequence>
<reference evidence="1 2" key="1">
    <citation type="submission" date="2007-10" db="EMBL/GenBank/DDBJ databases">
        <title>Complete sequence of Caldivirga maquilingensis IC-167.</title>
        <authorList>
            <consortium name="US DOE Joint Genome Institute"/>
            <person name="Copeland A."/>
            <person name="Lucas S."/>
            <person name="Lapidus A."/>
            <person name="Barry K."/>
            <person name="Glavina del Rio T."/>
            <person name="Dalin E."/>
            <person name="Tice H."/>
            <person name="Pitluck S."/>
            <person name="Saunders E."/>
            <person name="Brettin T."/>
            <person name="Bruce D."/>
            <person name="Detter J.C."/>
            <person name="Han C."/>
            <person name="Schmutz J."/>
            <person name="Larimer F."/>
            <person name="Land M."/>
            <person name="Hauser L."/>
            <person name="Kyrpides N."/>
            <person name="Ivanova N."/>
            <person name="Biddle J.F."/>
            <person name="Zhang Z."/>
            <person name="Fitz-Gibbon S.T."/>
            <person name="Lowe T.M."/>
            <person name="Saltikov C."/>
            <person name="House C.H."/>
            <person name="Richardson P."/>
        </authorList>
    </citation>
    <scope>NUCLEOTIDE SEQUENCE [LARGE SCALE GENOMIC DNA]</scope>
    <source>
        <strain evidence="2">ATCC 700844 / DSM 13496 / JCM 10307 / IC-167</strain>
    </source>
</reference>